<name>A0A831RLU8_9GAMM</name>
<dbReference type="AlphaFoldDB" id="A0A831RLU8"/>
<organism evidence="3">
    <name type="scientific">Sedimenticola thiotaurini</name>
    <dbReference type="NCBI Taxonomy" id="1543721"/>
    <lineage>
        <taxon>Bacteria</taxon>
        <taxon>Pseudomonadati</taxon>
        <taxon>Pseudomonadota</taxon>
        <taxon>Gammaproteobacteria</taxon>
        <taxon>Chromatiales</taxon>
        <taxon>Sedimenticolaceae</taxon>
        <taxon>Sedimenticola</taxon>
    </lineage>
</organism>
<keyword evidence="1" id="KW-0732">Signal</keyword>
<dbReference type="InterPro" id="IPR016088">
    <property type="entry name" value="Chalcone_isomerase_3-sand"/>
</dbReference>
<dbReference type="Gene3D" id="3.50.70.10">
    <property type="match status" value="1"/>
</dbReference>
<reference evidence="3" key="1">
    <citation type="journal article" date="2020" name="mSystems">
        <title>Genome- and Community-Level Interaction Insights into Carbon Utilization and Element Cycling Functions of Hydrothermarchaeota in Hydrothermal Sediment.</title>
        <authorList>
            <person name="Zhou Z."/>
            <person name="Liu Y."/>
            <person name="Xu W."/>
            <person name="Pan J."/>
            <person name="Luo Z.H."/>
            <person name="Li M."/>
        </authorList>
    </citation>
    <scope>NUCLEOTIDE SEQUENCE [LARGE SCALE GENOMIC DNA]</scope>
    <source>
        <strain evidence="3">HyVt-443</strain>
    </source>
</reference>
<dbReference type="GO" id="GO:0016872">
    <property type="term" value="F:intramolecular lyase activity"/>
    <property type="evidence" value="ECO:0007669"/>
    <property type="project" value="InterPro"/>
</dbReference>
<protein>
    <recommendedName>
        <fullName evidence="2">Chalcone isomerase domain-containing protein</fullName>
    </recommendedName>
</protein>
<dbReference type="SUPFAM" id="SSF54626">
    <property type="entry name" value="Chalcone isomerase"/>
    <property type="match status" value="1"/>
</dbReference>
<feature type="signal peptide" evidence="1">
    <location>
        <begin position="1"/>
        <end position="19"/>
    </location>
</feature>
<feature type="domain" description="Chalcone isomerase" evidence="2">
    <location>
        <begin position="19"/>
        <end position="186"/>
    </location>
</feature>
<evidence type="ECO:0000256" key="1">
    <source>
        <dbReference type="SAM" id="SignalP"/>
    </source>
</evidence>
<dbReference type="InterPro" id="IPR016087">
    <property type="entry name" value="Chalcone_isomerase"/>
</dbReference>
<proteinExistence type="predicted"/>
<comment type="caution">
    <text evidence="3">The sequence shown here is derived from an EMBL/GenBank/DDBJ whole genome shotgun (WGS) entry which is preliminary data.</text>
</comment>
<evidence type="ECO:0000259" key="2">
    <source>
        <dbReference type="Pfam" id="PF16036"/>
    </source>
</evidence>
<dbReference type="InterPro" id="IPR036298">
    <property type="entry name" value="Chalcone_isomerase_sf"/>
</dbReference>
<gene>
    <name evidence="3" type="ORF">ENI96_00440</name>
</gene>
<feature type="chain" id="PRO_5032986061" description="Chalcone isomerase domain-containing protein" evidence="1">
    <location>
        <begin position="20"/>
        <end position="188"/>
    </location>
</feature>
<accession>A0A831RLU8</accession>
<evidence type="ECO:0000313" key="3">
    <source>
        <dbReference type="EMBL" id="HEB94884.1"/>
    </source>
</evidence>
<dbReference type="EMBL" id="DRKP01000006">
    <property type="protein sequence ID" value="HEB94884.1"/>
    <property type="molecule type" value="Genomic_DNA"/>
</dbReference>
<sequence length="188" mass="20698">MRRILLAGLLLLQPVALPAANVAGVDLPDRVKPQGMKQTLVLNGAGVRRKFFFRIYIGALYLPQPDSSAAAVIGSDAPSRVLMHFVYHEVSRDKLTAAWWDGFRDNLDAATLRALTPRIGKFAALFDDAREGDRIWLDYLPGQGTRVTVNGRVRGVIPGADFHRALLRIWLGDEPVAGDLKRAMLGLD</sequence>
<dbReference type="Pfam" id="PF16036">
    <property type="entry name" value="Chalcone_3"/>
    <property type="match status" value="1"/>
</dbReference>
<dbReference type="Proteomes" id="UP000886251">
    <property type="component" value="Unassembled WGS sequence"/>
</dbReference>